<dbReference type="RefSeq" id="WP_315626352.1">
    <property type="nucleotide sequence ID" value="NZ_JAUHMF010000010.1"/>
</dbReference>
<accession>A0ABU3NTM1</accession>
<protein>
    <submittedName>
        <fullName evidence="1">Uncharacterized protein</fullName>
    </submittedName>
</protein>
<dbReference type="EMBL" id="JAUHMF010000010">
    <property type="protein sequence ID" value="MDT8899568.1"/>
    <property type="molecule type" value="Genomic_DNA"/>
</dbReference>
<evidence type="ECO:0000313" key="1">
    <source>
        <dbReference type="EMBL" id="MDT8899568.1"/>
    </source>
</evidence>
<reference evidence="1 2" key="1">
    <citation type="submission" date="2023-07" db="EMBL/GenBank/DDBJ databases">
        <title>Novel species of Thermanaerothrix with wide hydrolytic capabilities.</title>
        <authorList>
            <person name="Zayulina K.S."/>
            <person name="Podosokorskaya O.A."/>
            <person name="Elcheninov A.G."/>
        </authorList>
    </citation>
    <scope>NUCLEOTIDE SEQUENCE [LARGE SCALE GENOMIC DNA]</scope>
    <source>
        <strain evidence="1 2">4228-RoL</strain>
        <plasmid evidence="1">p4228-RoL</plasmid>
    </source>
</reference>
<gene>
    <name evidence="1" type="ORF">QYE77_14985</name>
</gene>
<keyword evidence="1" id="KW-0614">Plasmid</keyword>
<dbReference type="Proteomes" id="UP001254165">
    <property type="component" value="Unassembled WGS sequence"/>
</dbReference>
<keyword evidence="2" id="KW-1185">Reference proteome</keyword>
<organism evidence="1 2">
    <name type="scientific">Thermanaerothrix solaris</name>
    <dbReference type="NCBI Taxonomy" id="3058434"/>
    <lineage>
        <taxon>Bacteria</taxon>
        <taxon>Bacillati</taxon>
        <taxon>Chloroflexota</taxon>
        <taxon>Anaerolineae</taxon>
        <taxon>Anaerolineales</taxon>
        <taxon>Anaerolineaceae</taxon>
        <taxon>Thermanaerothrix</taxon>
    </lineage>
</organism>
<proteinExistence type="predicted"/>
<comment type="caution">
    <text evidence="1">The sequence shown here is derived from an EMBL/GenBank/DDBJ whole genome shotgun (WGS) entry which is preliminary data.</text>
</comment>
<geneLocation type="plasmid" evidence="1">
    <name>p4228-RoL</name>
</geneLocation>
<sequence length="112" mass="12785">MRAQLLFPQIPYGSGLEDWNALMASAKTPEGRRLIEELRSRSWDEKTRSILRRHAVPAPQDVEVLEIYNQAEVAEDFSTPTPPATVARIRATNFDGEIVEIIVDIKDLEFYN</sequence>
<evidence type="ECO:0000313" key="2">
    <source>
        <dbReference type="Proteomes" id="UP001254165"/>
    </source>
</evidence>
<name>A0ABU3NTM1_9CHLR</name>